<evidence type="ECO:0000313" key="2">
    <source>
        <dbReference type="EMBL" id="EXU96558.1"/>
    </source>
</evidence>
<feature type="transmembrane region" description="Helical" evidence="1">
    <location>
        <begin position="194"/>
        <end position="211"/>
    </location>
</feature>
<gene>
    <name evidence="2" type="ORF">X797_010370</name>
</gene>
<dbReference type="PANTHER" id="PTHR42101:SF1">
    <property type="entry name" value="LOW TEMPERATURE REQUIREMENT A"/>
    <property type="match status" value="1"/>
</dbReference>
<feature type="transmembrane region" description="Helical" evidence="1">
    <location>
        <begin position="286"/>
        <end position="310"/>
    </location>
</feature>
<feature type="transmembrane region" description="Helical" evidence="1">
    <location>
        <begin position="255"/>
        <end position="274"/>
    </location>
</feature>
<sequence>MLSFLRAISQMAATHGHDAAAPQQKLKLIKSPLVKSDDKLADEPNLSTFGDRYRDDAPEFQRHEQANMLEIFFDLFFAASYTVFSKNQSVTSSTRIAGYIGYFTVLWFTWLAVALYDVRFVTDSIFERVARAVHLGVMVGFAVVAPNFRPEENNHEGTLQAMSLILMISRLCLAAEYSSILWHVRKFKKVRSAFYAQIAVHSVAALIYLGISFHLQHHHSHVFITWYIISAAEALFSFGLGLYHDVLSFTKTHLMGRMSLLTIIILGDGIVVLAEKVVTIVKSPEAWNPLIIGIVTAGASTTYFVFLVYFDWMKSQHLPGWRQQTWAVLHFPFHLAMVLFMQGFTQFILWSKIVDVLNNFRADWITADVDALSRATSADVHANISAEVSRFFAEYNPKWQDLIETIDTTLENITDIPDDYWPQLARFSVTKAEADLPPANTTDFVFNVLTTLAVTMENSLFATFDVDLTQEFIDQDKNKNVTVDTMGGGFATTINNDTWDRFQLVFTYGYVASGACLAFMTLLTIVSRLTPWKPWPVVRAIVYFLLAVGLALVTAVQVDDVTLDKYLFSPWLLPTICLVWFVVLLLTHTHSVPPLFFPRSATFAVRRKKGMDEEEC</sequence>
<keyword evidence="1" id="KW-1133">Transmembrane helix</keyword>
<name>A0A0A1UN99_9HYPO</name>
<dbReference type="OrthoDB" id="3177213at2759"/>
<proteinExistence type="predicted"/>
<feature type="transmembrane region" description="Helical" evidence="1">
    <location>
        <begin position="128"/>
        <end position="148"/>
    </location>
</feature>
<evidence type="ECO:0000256" key="1">
    <source>
        <dbReference type="SAM" id="Phobius"/>
    </source>
</evidence>
<keyword evidence="1" id="KW-0472">Membrane</keyword>
<feature type="transmembrane region" description="Helical" evidence="1">
    <location>
        <begin position="331"/>
        <end position="350"/>
    </location>
</feature>
<keyword evidence="1" id="KW-0812">Transmembrane</keyword>
<dbReference type="HOGENOM" id="CLU_016136_1_0_1"/>
<dbReference type="eggNOG" id="ENOG502RYB9">
    <property type="taxonomic scope" value="Eukaryota"/>
</dbReference>
<dbReference type="Pfam" id="PF06772">
    <property type="entry name" value="LtrA"/>
    <property type="match status" value="1"/>
</dbReference>
<dbReference type="InterPro" id="IPR010640">
    <property type="entry name" value="Low_temperature_requirement_A"/>
</dbReference>
<dbReference type="EMBL" id="JELW01000048">
    <property type="protein sequence ID" value="EXU96558.1"/>
    <property type="molecule type" value="Genomic_DNA"/>
</dbReference>
<comment type="caution">
    <text evidence="2">The sequence shown here is derived from an EMBL/GenBank/DDBJ whole genome shotgun (WGS) entry which is preliminary data.</text>
</comment>
<feature type="transmembrane region" description="Helical" evidence="1">
    <location>
        <begin position="568"/>
        <end position="587"/>
    </location>
</feature>
<reference evidence="2 3" key="1">
    <citation type="submission" date="2014-02" db="EMBL/GenBank/DDBJ databases">
        <title>The genome sequence of the entomopathogenic fungus Metarhizium robertsii ARSEF 2575.</title>
        <authorList>
            <person name="Giuliano Garisto Donzelli B."/>
            <person name="Roe B.A."/>
            <person name="Macmil S.L."/>
            <person name="Krasnoff S.B."/>
            <person name="Gibson D.M."/>
        </authorList>
    </citation>
    <scope>NUCLEOTIDE SEQUENCE [LARGE SCALE GENOMIC DNA]</scope>
    <source>
        <strain evidence="2 3">ARSEF 2575</strain>
    </source>
</reference>
<protein>
    <submittedName>
        <fullName evidence="2">Bacterial low temperature requirement A protein (LtrA) domain protein</fullName>
    </submittedName>
</protein>
<evidence type="ECO:0000313" key="3">
    <source>
        <dbReference type="Proteomes" id="UP000030151"/>
    </source>
</evidence>
<accession>A0A0A1UN99</accession>
<dbReference type="Proteomes" id="UP000030151">
    <property type="component" value="Unassembled WGS sequence"/>
</dbReference>
<feature type="transmembrane region" description="Helical" evidence="1">
    <location>
        <begin position="96"/>
        <end position="116"/>
    </location>
</feature>
<dbReference type="AlphaFoldDB" id="A0A0A1UN99"/>
<organism evidence="2 3">
    <name type="scientific">Metarhizium robertsii</name>
    <dbReference type="NCBI Taxonomy" id="568076"/>
    <lineage>
        <taxon>Eukaryota</taxon>
        <taxon>Fungi</taxon>
        <taxon>Dikarya</taxon>
        <taxon>Ascomycota</taxon>
        <taxon>Pezizomycotina</taxon>
        <taxon>Sordariomycetes</taxon>
        <taxon>Hypocreomycetidae</taxon>
        <taxon>Hypocreales</taxon>
        <taxon>Clavicipitaceae</taxon>
        <taxon>Metarhizium</taxon>
    </lineage>
</organism>
<feature type="transmembrane region" description="Helical" evidence="1">
    <location>
        <begin position="160"/>
        <end position="182"/>
    </location>
</feature>
<dbReference type="PANTHER" id="PTHR42101">
    <property type="entry name" value="CHROMOSOME 16, WHOLE GENOME SHOTGUN SEQUENCE"/>
    <property type="match status" value="1"/>
</dbReference>
<feature type="transmembrane region" description="Helical" evidence="1">
    <location>
        <begin position="505"/>
        <end position="525"/>
    </location>
</feature>
<feature type="transmembrane region" description="Helical" evidence="1">
    <location>
        <begin position="223"/>
        <end position="243"/>
    </location>
</feature>
<feature type="transmembrane region" description="Helical" evidence="1">
    <location>
        <begin position="537"/>
        <end position="556"/>
    </location>
</feature>